<dbReference type="Pfam" id="PF02754">
    <property type="entry name" value="CCG"/>
    <property type="match status" value="2"/>
</dbReference>
<gene>
    <name evidence="8" type="ORF">J2Z43_002182</name>
</gene>
<evidence type="ECO:0000256" key="1">
    <source>
        <dbReference type="ARBA" id="ARBA00022485"/>
    </source>
</evidence>
<dbReference type="PANTHER" id="PTHR43255:SF1">
    <property type="entry name" value="IRON-SULFUR-BINDING OXIDOREDUCTASE FADF-RELATED"/>
    <property type="match status" value="1"/>
</dbReference>
<dbReference type="PROSITE" id="PS00198">
    <property type="entry name" value="4FE4S_FER_1"/>
    <property type="match status" value="2"/>
</dbReference>
<feature type="domain" description="4Fe-4S ferredoxin-type" evidence="7">
    <location>
        <begin position="11"/>
        <end position="42"/>
    </location>
</feature>
<dbReference type="Pfam" id="PF13534">
    <property type="entry name" value="Fer4_17"/>
    <property type="match status" value="1"/>
</dbReference>
<dbReference type="InterPro" id="IPR009051">
    <property type="entry name" value="Helical_ferredxn"/>
</dbReference>
<comment type="caution">
    <text evidence="8">The sequence shown here is derived from an EMBL/GenBank/DDBJ whole genome shotgun (WGS) entry which is preliminary data.</text>
</comment>
<evidence type="ECO:0000256" key="2">
    <source>
        <dbReference type="ARBA" id="ARBA00022723"/>
    </source>
</evidence>
<dbReference type="RefSeq" id="WP_209457180.1">
    <property type="nucleotide sequence ID" value="NZ_BAAACS010000004.1"/>
</dbReference>
<evidence type="ECO:0000256" key="3">
    <source>
        <dbReference type="ARBA" id="ARBA00023002"/>
    </source>
</evidence>
<dbReference type="InterPro" id="IPR004017">
    <property type="entry name" value="Cys_rich_dom"/>
</dbReference>
<name>A0ABS4ECX6_9FIRM</name>
<keyword evidence="5" id="KW-0411">Iron-sulfur</keyword>
<accession>A0ABS4ECX6</accession>
<protein>
    <submittedName>
        <fullName evidence="8">Fe-S oxidoreductase</fullName>
    </submittedName>
</protein>
<evidence type="ECO:0000256" key="5">
    <source>
        <dbReference type="ARBA" id="ARBA00023014"/>
    </source>
</evidence>
<feature type="domain" description="4Fe-4S ferredoxin-type" evidence="7">
    <location>
        <begin position="50"/>
        <end position="81"/>
    </location>
</feature>
<evidence type="ECO:0000256" key="6">
    <source>
        <dbReference type="SAM" id="Coils"/>
    </source>
</evidence>
<dbReference type="EMBL" id="JAGGJX010000004">
    <property type="protein sequence ID" value="MBP1855784.1"/>
    <property type="molecule type" value="Genomic_DNA"/>
</dbReference>
<dbReference type="InterPro" id="IPR017896">
    <property type="entry name" value="4Fe4S_Fe-S-bd"/>
</dbReference>
<keyword evidence="9" id="KW-1185">Reference proteome</keyword>
<dbReference type="SUPFAM" id="SSF46548">
    <property type="entry name" value="alpha-helical ferredoxin"/>
    <property type="match status" value="1"/>
</dbReference>
<dbReference type="Proteomes" id="UP000767291">
    <property type="component" value="Unassembled WGS sequence"/>
</dbReference>
<evidence type="ECO:0000259" key="7">
    <source>
        <dbReference type="PROSITE" id="PS51379"/>
    </source>
</evidence>
<dbReference type="InterPro" id="IPR051460">
    <property type="entry name" value="HdrC_iron-sulfur_subunit"/>
</dbReference>
<keyword evidence="4" id="KW-0408">Iron</keyword>
<evidence type="ECO:0000256" key="4">
    <source>
        <dbReference type="ARBA" id="ARBA00023004"/>
    </source>
</evidence>
<evidence type="ECO:0000313" key="8">
    <source>
        <dbReference type="EMBL" id="MBP1855784.1"/>
    </source>
</evidence>
<keyword evidence="2" id="KW-0479">Metal-binding</keyword>
<proteinExistence type="predicted"/>
<keyword evidence="1" id="KW-0004">4Fe-4S</keyword>
<dbReference type="InterPro" id="IPR017900">
    <property type="entry name" value="4Fe4S_Fe_S_CS"/>
</dbReference>
<reference evidence="8 9" key="1">
    <citation type="submission" date="2021-03" db="EMBL/GenBank/DDBJ databases">
        <title>Genomic Encyclopedia of Type Strains, Phase IV (KMG-IV): sequencing the most valuable type-strain genomes for metagenomic binning, comparative biology and taxonomic classification.</title>
        <authorList>
            <person name="Goeker M."/>
        </authorList>
    </citation>
    <scope>NUCLEOTIDE SEQUENCE [LARGE SCALE GENOMIC DNA]</scope>
    <source>
        <strain evidence="8 9">DSM 1289</strain>
    </source>
</reference>
<evidence type="ECO:0000313" key="9">
    <source>
        <dbReference type="Proteomes" id="UP000767291"/>
    </source>
</evidence>
<feature type="coiled-coil region" evidence="6">
    <location>
        <begin position="257"/>
        <end position="284"/>
    </location>
</feature>
<keyword evidence="6" id="KW-0175">Coiled coil</keyword>
<keyword evidence="3" id="KW-0560">Oxidoreductase</keyword>
<dbReference type="Gene3D" id="1.10.1060.10">
    <property type="entry name" value="Alpha-helical ferredoxin"/>
    <property type="match status" value="1"/>
</dbReference>
<organism evidence="8 9">
    <name type="scientific">Metaclostridioides mangenotii</name>
    <dbReference type="NCBI Taxonomy" id="1540"/>
    <lineage>
        <taxon>Bacteria</taxon>
        <taxon>Bacillati</taxon>
        <taxon>Bacillota</taxon>
        <taxon>Clostridia</taxon>
        <taxon>Peptostreptococcales</taxon>
        <taxon>Peptostreptococcaceae</taxon>
        <taxon>Metaclostridioides</taxon>
    </lineage>
</organism>
<sequence>MQKISLNKETIKYIKEENKRCIDCKKCYNVCPMMDKFGESPKAIMEGITTDKKIDKALAYSCMLCGLCKKVCPKDIDLGDAFHKSRKDIFSAGENNLKDLGYKSVKFHQQNSFSSVFSYSSIKKDHKTVFMPGCSLASYSDKIVVDTFKYLKSHIEDISIIYECCAKPTMIMGDTEKFKKYYSKLAEALSSIDEVIVACPNCYKVVKENSPDVKVTYIWSIINERGLPKELEGYYGNLEKRFTLHDPCPTRYNCEVHDDVREILNSLELKIDEFKNNRENTECCGSGGMTRVTSNEISITQTKKRAEETENDTVISYCESCCESMMLAGKSTLHVLDFMFNEDVKNKKIFNQENSSTVGKWMTRRKGIKKIKKL</sequence>
<dbReference type="PANTHER" id="PTHR43255">
    <property type="entry name" value="IRON-SULFUR-BINDING OXIDOREDUCTASE FADF-RELATED-RELATED"/>
    <property type="match status" value="1"/>
</dbReference>
<dbReference type="PROSITE" id="PS51379">
    <property type="entry name" value="4FE4S_FER_2"/>
    <property type="match status" value="2"/>
</dbReference>